<keyword evidence="7" id="KW-0663">Pyridoxal phosphate</keyword>
<feature type="domain" description="SsuA/THI5-like" evidence="14">
    <location>
        <begin position="68"/>
        <end position="272"/>
    </location>
</feature>
<dbReference type="PANTHER" id="PTHR31528">
    <property type="entry name" value="4-AMINO-5-HYDROXYMETHYL-2-METHYLPYRIMIDINE PHOSPHATE SYNTHASE THI11-RELATED"/>
    <property type="match status" value="1"/>
</dbReference>
<dbReference type="SUPFAM" id="SSF53850">
    <property type="entry name" value="Periplasmic binding protein-like II"/>
    <property type="match status" value="1"/>
</dbReference>
<evidence type="ECO:0000256" key="12">
    <source>
        <dbReference type="SAM" id="MobiDB-lite"/>
    </source>
</evidence>
<comment type="pathway">
    <text evidence="2">Cofactor biosynthesis; thiamine diphosphate biosynthesis.</text>
</comment>
<keyword evidence="13" id="KW-0732">Signal</keyword>
<dbReference type="InterPro" id="IPR015168">
    <property type="entry name" value="SsuA/THI5"/>
</dbReference>
<feature type="compositionally biased region" description="Polar residues" evidence="12">
    <location>
        <begin position="33"/>
        <end position="47"/>
    </location>
</feature>
<keyword evidence="8" id="KW-0784">Thiamine biosynthesis</keyword>
<evidence type="ECO:0000256" key="11">
    <source>
        <dbReference type="ARBA" id="ARBA00048179"/>
    </source>
</evidence>
<evidence type="ECO:0000256" key="4">
    <source>
        <dbReference type="ARBA" id="ARBA00011738"/>
    </source>
</evidence>
<evidence type="ECO:0000259" key="14">
    <source>
        <dbReference type="Pfam" id="PF09084"/>
    </source>
</evidence>
<dbReference type="Gene3D" id="3.40.190.10">
    <property type="entry name" value="Periplasmic binding protein-like II"/>
    <property type="match status" value="2"/>
</dbReference>
<evidence type="ECO:0000256" key="10">
    <source>
        <dbReference type="ARBA" id="ARBA00033171"/>
    </source>
</evidence>
<dbReference type="Proteomes" id="UP000831782">
    <property type="component" value="Chromosome"/>
</dbReference>
<name>A0ABY4ERS4_9BACI</name>
<dbReference type="Pfam" id="PF09084">
    <property type="entry name" value="NMT1"/>
    <property type="match status" value="1"/>
</dbReference>
<evidence type="ECO:0000256" key="3">
    <source>
        <dbReference type="ARBA" id="ARBA00009406"/>
    </source>
</evidence>
<evidence type="ECO:0000256" key="7">
    <source>
        <dbReference type="ARBA" id="ARBA00022898"/>
    </source>
</evidence>
<evidence type="ECO:0000256" key="13">
    <source>
        <dbReference type="SAM" id="SignalP"/>
    </source>
</evidence>
<accession>A0ABY4ERS4</accession>
<dbReference type="PROSITE" id="PS51257">
    <property type="entry name" value="PROKAR_LIPOPROTEIN"/>
    <property type="match status" value="1"/>
</dbReference>
<comment type="catalytic activity">
    <reaction evidence="11">
        <text>N(6)-(pyridoxal phosphate)-L-lysyl-[4-amino-5-hydroxymethyl-2-methylpyrimidine phosphate synthase] + L-histidyl-[4-amino-5-hydroxymethyl-2-methylpyrimidine phosphate synthase] + 2 Fe(3+) + 4 H2O = L-lysyl-[4-amino-5-hydroxymethyl-2-methylpyrimidine phosphate synthase] + (2S)-2-amino-5-hydroxy-4-oxopentanoyl-[4-amino-5-hydroxymethyl-2-methylpyrimidine phosphate synthase] + 4-amino-2-methyl-5-(phosphooxymethyl)pyrimidine + 3-oxopropanoate + 2 Fe(2+) + 2 H(+)</text>
        <dbReference type="Rhea" id="RHEA:65756"/>
        <dbReference type="Rhea" id="RHEA-COMP:16892"/>
        <dbReference type="Rhea" id="RHEA-COMP:16893"/>
        <dbReference type="Rhea" id="RHEA-COMP:16894"/>
        <dbReference type="Rhea" id="RHEA-COMP:16895"/>
        <dbReference type="ChEBI" id="CHEBI:15377"/>
        <dbReference type="ChEBI" id="CHEBI:15378"/>
        <dbReference type="ChEBI" id="CHEBI:29033"/>
        <dbReference type="ChEBI" id="CHEBI:29034"/>
        <dbReference type="ChEBI" id="CHEBI:29969"/>
        <dbReference type="ChEBI" id="CHEBI:29979"/>
        <dbReference type="ChEBI" id="CHEBI:33190"/>
        <dbReference type="ChEBI" id="CHEBI:58354"/>
        <dbReference type="ChEBI" id="CHEBI:143915"/>
        <dbReference type="ChEBI" id="CHEBI:157692"/>
    </reaction>
    <physiologicalReaction direction="left-to-right" evidence="11">
        <dbReference type="Rhea" id="RHEA:65757"/>
    </physiologicalReaction>
</comment>
<keyword evidence="6" id="KW-0479">Metal-binding</keyword>
<proteinExistence type="inferred from homology"/>
<dbReference type="InterPro" id="IPR027939">
    <property type="entry name" value="NMT1/THI5"/>
</dbReference>
<feature type="region of interest" description="Disordered" evidence="12">
    <location>
        <begin position="30"/>
        <end position="49"/>
    </location>
</feature>
<evidence type="ECO:0000256" key="9">
    <source>
        <dbReference type="ARBA" id="ARBA00023004"/>
    </source>
</evidence>
<organism evidence="15 16">
    <name type="scientific">Gracilibacillus caseinilyticus</name>
    <dbReference type="NCBI Taxonomy" id="2932256"/>
    <lineage>
        <taxon>Bacteria</taxon>
        <taxon>Bacillati</taxon>
        <taxon>Bacillota</taxon>
        <taxon>Bacilli</taxon>
        <taxon>Bacillales</taxon>
        <taxon>Bacillaceae</taxon>
        <taxon>Gracilibacillus</taxon>
    </lineage>
</organism>
<sequence length="349" mass="38722">MKNLGGLWKCSFLFVSVAVLLVLAACGSDKEGNAQTGEEVSETTVTNAGEEVTETESVKIVLNWFAQAGHGGIYTADGQGFFQDNGLEVTIEPGGPQISSVQMVASGSAQFGLVHGDQLLMAKNQGIDLVALATIYQNSPQAMMTHKGHEIEDFGDINGRTAFIQPGIAYWEYFKGKYELSDVNELAFTGDHSNFINDEESVNQVYVTGEPFFMEQQGIETETKLISESGYNPYQYVLYVTKDYLAENEETVEKFVSAFVEGWNYFRETPDETLEAIHEMNPDKSMEAFEYEMEVGKDFIYVDDAEDKGFGYMSEERWSALIDQLTEAGVLEVDIEAADIFTNDYLPGS</sequence>
<dbReference type="RefSeq" id="WP_244714888.1">
    <property type="nucleotide sequence ID" value="NZ_CP095072.1"/>
</dbReference>
<dbReference type="EMBL" id="CP095072">
    <property type="protein sequence ID" value="UOQ46602.1"/>
    <property type="molecule type" value="Genomic_DNA"/>
</dbReference>
<dbReference type="PANTHER" id="PTHR31528:SF1">
    <property type="entry name" value="4-AMINO-5-HYDROXYMETHYL-2-METHYLPYRIMIDINE PHOSPHATE SYNTHASE THI11-RELATED"/>
    <property type="match status" value="1"/>
</dbReference>
<keyword evidence="16" id="KW-1185">Reference proteome</keyword>
<evidence type="ECO:0000256" key="1">
    <source>
        <dbReference type="ARBA" id="ARBA00003469"/>
    </source>
</evidence>
<reference evidence="15 16" key="1">
    <citation type="submission" date="2022-04" db="EMBL/GenBank/DDBJ databases">
        <title>Gracilibacillus sp. isolated from saltern.</title>
        <authorList>
            <person name="Won M."/>
            <person name="Lee C.-M."/>
            <person name="Woen H.-Y."/>
            <person name="Kwon S.-W."/>
        </authorList>
    </citation>
    <scope>NUCLEOTIDE SEQUENCE [LARGE SCALE GENOMIC DNA]</scope>
    <source>
        <strain evidence="15 16">SSWR10-1</strain>
    </source>
</reference>
<gene>
    <name evidence="15" type="ORF">MUN88_10830</name>
</gene>
<evidence type="ECO:0000313" key="15">
    <source>
        <dbReference type="EMBL" id="UOQ46602.1"/>
    </source>
</evidence>
<comment type="similarity">
    <text evidence="3">Belongs to the NMT1/THI5 family.</text>
</comment>
<comment type="function">
    <text evidence="1">Responsible for the formation of the pyrimidine heterocycle in the thiamine biosynthesis pathway. Catalyzes the formation of hydroxymethylpyrimidine phosphate (HMP-P) from histidine and pyridoxal phosphate (PLP). The protein uses PLP and the active site histidine to form HMP-P, generating an inactive enzyme. The enzyme can only undergo a single turnover, which suggests it is a suicide enzyme.</text>
</comment>
<protein>
    <recommendedName>
        <fullName evidence="10">Thiamine pyrimidine synthase</fullName>
    </recommendedName>
</protein>
<feature type="signal peptide" evidence="13">
    <location>
        <begin position="1"/>
        <end position="24"/>
    </location>
</feature>
<keyword evidence="5" id="KW-0808">Transferase</keyword>
<evidence type="ECO:0000256" key="2">
    <source>
        <dbReference type="ARBA" id="ARBA00004948"/>
    </source>
</evidence>
<evidence type="ECO:0000256" key="8">
    <source>
        <dbReference type="ARBA" id="ARBA00022977"/>
    </source>
</evidence>
<keyword evidence="9" id="KW-0408">Iron</keyword>
<evidence type="ECO:0000256" key="6">
    <source>
        <dbReference type="ARBA" id="ARBA00022723"/>
    </source>
</evidence>
<comment type="subunit">
    <text evidence="4">Homodimer.</text>
</comment>
<feature type="chain" id="PRO_5046014470" description="Thiamine pyrimidine synthase" evidence="13">
    <location>
        <begin position="25"/>
        <end position="349"/>
    </location>
</feature>
<evidence type="ECO:0000256" key="5">
    <source>
        <dbReference type="ARBA" id="ARBA00022679"/>
    </source>
</evidence>
<evidence type="ECO:0000313" key="16">
    <source>
        <dbReference type="Proteomes" id="UP000831782"/>
    </source>
</evidence>